<protein>
    <recommendedName>
        <fullName evidence="4">Cell shape determination protein CcmA</fullName>
    </recommendedName>
</protein>
<gene>
    <name evidence="2" type="ordered locus">Trebr_2342</name>
</gene>
<evidence type="ECO:0008006" key="4">
    <source>
        <dbReference type="Google" id="ProtNLM"/>
    </source>
</evidence>
<evidence type="ECO:0000256" key="1">
    <source>
        <dbReference type="ARBA" id="ARBA00044755"/>
    </source>
</evidence>
<accession>F4LM85</accession>
<dbReference type="Proteomes" id="UP000006546">
    <property type="component" value="Chromosome"/>
</dbReference>
<sequence>MAFQNDDISINTFIGAGSAVAGDMRISGFIRIDGDIAGNLETTGKVIIGEKARVKGNITAKSAIIGGIVEGNVTAPERIQLFETAAVIGDIATKRLEIADNVVFHGHCISLADQNEYETAERRWLDITALRVNPLMQRETAANAEY</sequence>
<dbReference type="KEGG" id="tbe:Trebr_2342"/>
<keyword evidence="3" id="KW-1185">Reference proteome</keyword>
<dbReference type="OrthoDB" id="350414at2"/>
<dbReference type="STRING" id="906968.Trebr_2342"/>
<dbReference type="HOGENOM" id="CLU_072799_6_5_12"/>
<dbReference type="Pfam" id="PF04519">
    <property type="entry name" value="Bactofilin"/>
    <property type="match status" value="1"/>
</dbReference>
<dbReference type="PANTHER" id="PTHR35024">
    <property type="entry name" value="HYPOTHETICAL CYTOSOLIC PROTEIN"/>
    <property type="match status" value="1"/>
</dbReference>
<organism evidence="2 3">
    <name type="scientific">Treponema brennaborense (strain DSM 12168 / CIP 105900 / DD5/3)</name>
    <dbReference type="NCBI Taxonomy" id="906968"/>
    <lineage>
        <taxon>Bacteria</taxon>
        <taxon>Pseudomonadati</taxon>
        <taxon>Spirochaetota</taxon>
        <taxon>Spirochaetia</taxon>
        <taxon>Spirochaetales</taxon>
        <taxon>Treponemataceae</taxon>
        <taxon>Treponema</taxon>
    </lineage>
</organism>
<dbReference type="RefSeq" id="WP_013759452.1">
    <property type="nucleotide sequence ID" value="NC_015500.1"/>
</dbReference>
<name>F4LM85_TREBD</name>
<dbReference type="eggNOG" id="COG1664">
    <property type="taxonomic scope" value="Bacteria"/>
</dbReference>
<evidence type="ECO:0000313" key="3">
    <source>
        <dbReference type="Proteomes" id="UP000006546"/>
    </source>
</evidence>
<proteinExistence type="inferred from homology"/>
<dbReference type="AlphaFoldDB" id="F4LM85"/>
<evidence type="ECO:0000313" key="2">
    <source>
        <dbReference type="EMBL" id="AEE17751.1"/>
    </source>
</evidence>
<comment type="similarity">
    <text evidence="1">Belongs to the bactofilin family.</text>
</comment>
<dbReference type="EMBL" id="CP002696">
    <property type="protein sequence ID" value="AEE17751.1"/>
    <property type="molecule type" value="Genomic_DNA"/>
</dbReference>
<dbReference type="PANTHER" id="PTHR35024:SF4">
    <property type="entry name" value="POLYMER-FORMING CYTOSKELETAL PROTEIN"/>
    <property type="match status" value="1"/>
</dbReference>
<reference evidence="3" key="1">
    <citation type="submission" date="2011-04" db="EMBL/GenBank/DDBJ databases">
        <title>The complete genome of Treponema brennaborense DSM 12168.</title>
        <authorList>
            <person name="Lucas S."/>
            <person name="Han J."/>
            <person name="Lapidus A."/>
            <person name="Bruce D."/>
            <person name="Goodwin L."/>
            <person name="Pitluck S."/>
            <person name="Peters L."/>
            <person name="Kyrpides N."/>
            <person name="Mavromatis K."/>
            <person name="Ivanova N."/>
            <person name="Mikhailova N."/>
            <person name="Pagani I."/>
            <person name="Teshima H."/>
            <person name="Detter J.C."/>
            <person name="Tapia R."/>
            <person name="Han C."/>
            <person name="Land M."/>
            <person name="Hauser L."/>
            <person name="Markowitz V."/>
            <person name="Cheng J.-F."/>
            <person name="Hugenholtz P."/>
            <person name="Woyke T."/>
            <person name="Wu D."/>
            <person name="Gronow S."/>
            <person name="Wellnitz S."/>
            <person name="Brambilla E."/>
            <person name="Klenk H.-P."/>
            <person name="Eisen J.A."/>
        </authorList>
    </citation>
    <scope>NUCLEOTIDE SEQUENCE [LARGE SCALE GENOMIC DNA]</scope>
    <source>
        <strain evidence="3">DSM 12168 / CIP 105900 / DD5/3</strain>
    </source>
</reference>
<dbReference type="InterPro" id="IPR007607">
    <property type="entry name" value="BacA/B"/>
</dbReference>